<keyword evidence="1" id="KW-0812">Transmembrane</keyword>
<dbReference type="AlphaFoldDB" id="A0A6C0JFT4"/>
<proteinExistence type="predicted"/>
<feature type="transmembrane region" description="Helical" evidence="1">
    <location>
        <begin position="21"/>
        <end position="39"/>
    </location>
</feature>
<feature type="transmembrane region" description="Helical" evidence="1">
    <location>
        <begin position="76"/>
        <end position="94"/>
    </location>
</feature>
<dbReference type="PROSITE" id="PS00018">
    <property type="entry name" value="EF_HAND_1"/>
    <property type="match status" value="1"/>
</dbReference>
<evidence type="ECO:0000313" key="2">
    <source>
        <dbReference type="EMBL" id="QHU02618.1"/>
    </source>
</evidence>
<dbReference type="EMBL" id="MN740360">
    <property type="protein sequence ID" value="QHU02618.1"/>
    <property type="molecule type" value="Genomic_DNA"/>
</dbReference>
<accession>A0A6C0JFT4</accession>
<keyword evidence="1" id="KW-1133">Transmembrane helix</keyword>
<evidence type="ECO:0000256" key="1">
    <source>
        <dbReference type="SAM" id="Phobius"/>
    </source>
</evidence>
<sequence length="164" mass="19031">MNIYPSIFDYMLKQLDDNIKYLNTSKAFAAFIMILMNIGSRYVNVKFSDTQEVYLRHVFSKNVLVFAISWLGSRDIYLAIIITVMFTLIVDVFLNDESDYSIVPENTTIKYTKQLDLDGDGKLSKDEIEKAKDILKRATKLENKSKHLNALQKFKVSDTYMFPN</sequence>
<protein>
    <recommendedName>
        <fullName evidence="3">EF-hand domain-containing protein</fullName>
    </recommendedName>
</protein>
<reference evidence="2" key="1">
    <citation type="journal article" date="2020" name="Nature">
        <title>Giant virus diversity and host interactions through global metagenomics.</title>
        <authorList>
            <person name="Schulz F."/>
            <person name="Roux S."/>
            <person name="Paez-Espino D."/>
            <person name="Jungbluth S."/>
            <person name="Walsh D.A."/>
            <person name="Denef V.J."/>
            <person name="McMahon K.D."/>
            <person name="Konstantinidis K.T."/>
            <person name="Eloe-Fadrosh E.A."/>
            <person name="Kyrpides N.C."/>
            <person name="Woyke T."/>
        </authorList>
    </citation>
    <scope>NUCLEOTIDE SEQUENCE</scope>
    <source>
        <strain evidence="2">GVMAG-M-3300025880-76</strain>
    </source>
</reference>
<keyword evidence="1" id="KW-0472">Membrane</keyword>
<organism evidence="2">
    <name type="scientific">viral metagenome</name>
    <dbReference type="NCBI Taxonomy" id="1070528"/>
    <lineage>
        <taxon>unclassified sequences</taxon>
        <taxon>metagenomes</taxon>
        <taxon>organismal metagenomes</taxon>
    </lineage>
</organism>
<evidence type="ECO:0008006" key="3">
    <source>
        <dbReference type="Google" id="ProtNLM"/>
    </source>
</evidence>
<dbReference type="InterPro" id="IPR018247">
    <property type="entry name" value="EF_Hand_1_Ca_BS"/>
</dbReference>
<name>A0A6C0JFT4_9ZZZZ</name>